<reference evidence="2 3" key="1">
    <citation type="submission" date="2019-10" db="EMBL/GenBank/DDBJ databases">
        <authorList>
            <person name="Palmer J.M."/>
        </authorList>
    </citation>
    <scope>NUCLEOTIDE SEQUENCE [LARGE SCALE GENOMIC DNA]</scope>
    <source>
        <strain evidence="2 3">TWF730</strain>
    </source>
</reference>
<comment type="caution">
    <text evidence="2">The sequence shown here is derived from an EMBL/GenBank/DDBJ whole genome shotgun (WGS) entry which is preliminary data.</text>
</comment>
<dbReference type="CDD" id="cd09917">
    <property type="entry name" value="F-box_SF"/>
    <property type="match status" value="1"/>
</dbReference>
<organism evidence="2 3">
    <name type="scientific">Orbilia blumenaviensis</name>
    <dbReference type="NCBI Taxonomy" id="1796055"/>
    <lineage>
        <taxon>Eukaryota</taxon>
        <taxon>Fungi</taxon>
        <taxon>Dikarya</taxon>
        <taxon>Ascomycota</taxon>
        <taxon>Pezizomycotina</taxon>
        <taxon>Orbiliomycetes</taxon>
        <taxon>Orbiliales</taxon>
        <taxon>Orbiliaceae</taxon>
        <taxon>Orbilia</taxon>
    </lineage>
</organism>
<feature type="domain" description="F-box" evidence="1">
    <location>
        <begin position="33"/>
        <end position="73"/>
    </location>
</feature>
<dbReference type="InterPro" id="IPR036047">
    <property type="entry name" value="F-box-like_dom_sf"/>
</dbReference>
<gene>
    <name evidence="2" type="ORF">TWF730_008244</name>
</gene>
<dbReference type="Pfam" id="PF12937">
    <property type="entry name" value="F-box-like"/>
    <property type="match status" value="1"/>
</dbReference>
<dbReference type="SUPFAM" id="SSF81383">
    <property type="entry name" value="F-box domain"/>
    <property type="match status" value="1"/>
</dbReference>
<dbReference type="Gene3D" id="1.20.1280.50">
    <property type="match status" value="1"/>
</dbReference>
<dbReference type="AlphaFoldDB" id="A0AAV9V2L9"/>
<dbReference type="EMBL" id="JAVHNS010000005">
    <property type="protein sequence ID" value="KAK6353820.1"/>
    <property type="molecule type" value="Genomic_DNA"/>
</dbReference>
<name>A0AAV9V2L9_9PEZI</name>
<dbReference type="InterPro" id="IPR001810">
    <property type="entry name" value="F-box_dom"/>
</dbReference>
<dbReference type="SMART" id="SM00256">
    <property type="entry name" value="FBOX"/>
    <property type="match status" value="1"/>
</dbReference>
<accession>A0AAV9V2L9</accession>
<evidence type="ECO:0000313" key="3">
    <source>
        <dbReference type="Proteomes" id="UP001373714"/>
    </source>
</evidence>
<sequence>MTSNVALPVPSDSTHTKARARARTEARPHILNLPYDIHIEIFSHVSWKTHVACMEVCTYWRQILTTPHARAKRFETDSEPRIHGIFKSVFMQRTSVLHIAYRNGGITSARFKKSIDYYDDSHYLNEDRVLWGLELWNPRHPILDDRLFFQGDVKDPMKESADFYQPSISGFKVDIEIEKRSHTLASTVGTWPWKKFPNVRSMTLGDCISLITTHVIGEESPAATVLDMELFSNGIDDLSFLTIRMRLWRKDSSRN</sequence>
<proteinExistence type="predicted"/>
<protein>
    <recommendedName>
        <fullName evidence="1">F-box domain-containing protein</fullName>
    </recommendedName>
</protein>
<dbReference type="Proteomes" id="UP001373714">
    <property type="component" value="Unassembled WGS sequence"/>
</dbReference>
<evidence type="ECO:0000313" key="2">
    <source>
        <dbReference type="EMBL" id="KAK6353820.1"/>
    </source>
</evidence>
<evidence type="ECO:0000259" key="1">
    <source>
        <dbReference type="SMART" id="SM00256"/>
    </source>
</evidence>
<keyword evidence="3" id="KW-1185">Reference proteome</keyword>